<proteinExistence type="predicted"/>
<evidence type="ECO:0000256" key="1">
    <source>
        <dbReference type="SAM" id="MobiDB-lite"/>
    </source>
</evidence>
<gene>
    <name evidence="3" type="ORF">PSTG_02512</name>
</gene>
<keyword evidence="4" id="KW-1185">Reference proteome</keyword>
<evidence type="ECO:0000313" key="3">
    <source>
        <dbReference type="EMBL" id="KNF04161.1"/>
    </source>
</evidence>
<dbReference type="EMBL" id="AJIL01000013">
    <property type="protein sequence ID" value="KNF04161.1"/>
    <property type="molecule type" value="Genomic_DNA"/>
</dbReference>
<feature type="region of interest" description="Disordered" evidence="1">
    <location>
        <begin position="62"/>
        <end position="94"/>
    </location>
</feature>
<reference evidence="4" key="1">
    <citation type="submission" date="2014-03" db="EMBL/GenBank/DDBJ databases">
        <title>The Genome Sequence of Puccinia striiformis f. sp. tritici PST-78.</title>
        <authorList>
            <consortium name="The Broad Institute Genome Sequencing Platform"/>
            <person name="Cuomo C."/>
            <person name="Hulbert S."/>
            <person name="Chen X."/>
            <person name="Walker B."/>
            <person name="Young S.K."/>
            <person name="Zeng Q."/>
            <person name="Gargeya S."/>
            <person name="Fitzgerald M."/>
            <person name="Haas B."/>
            <person name="Abouelleil A."/>
            <person name="Alvarado L."/>
            <person name="Arachchi H.M."/>
            <person name="Berlin A.M."/>
            <person name="Chapman S.B."/>
            <person name="Goldberg J."/>
            <person name="Griggs A."/>
            <person name="Gujja S."/>
            <person name="Hansen M."/>
            <person name="Howarth C."/>
            <person name="Imamovic A."/>
            <person name="Larimer J."/>
            <person name="McCowan C."/>
            <person name="Montmayeur A."/>
            <person name="Murphy C."/>
            <person name="Neiman D."/>
            <person name="Pearson M."/>
            <person name="Priest M."/>
            <person name="Roberts A."/>
            <person name="Saif S."/>
            <person name="Shea T."/>
            <person name="Sisk P."/>
            <person name="Sykes S."/>
            <person name="Wortman J."/>
            <person name="Nusbaum C."/>
            <person name="Birren B."/>
        </authorList>
    </citation>
    <scope>NUCLEOTIDE SEQUENCE [LARGE SCALE GENOMIC DNA]</scope>
    <source>
        <strain evidence="4">race PST-78</strain>
    </source>
</reference>
<dbReference type="Proteomes" id="UP000054564">
    <property type="component" value="Unassembled WGS sequence"/>
</dbReference>
<comment type="caution">
    <text evidence="3">The sequence shown here is derived from an EMBL/GenBank/DDBJ whole genome shotgun (WGS) entry which is preliminary data.</text>
</comment>
<organism evidence="3 4">
    <name type="scientific">Puccinia striiformis f. sp. tritici PST-78</name>
    <dbReference type="NCBI Taxonomy" id="1165861"/>
    <lineage>
        <taxon>Eukaryota</taxon>
        <taxon>Fungi</taxon>
        <taxon>Dikarya</taxon>
        <taxon>Basidiomycota</taxon>
        <taxon>Pucciniomycotina</taxon>
        <taxon>Pucciniomycetes</taxon>
        <taxon>Pucciniales</taxon>
        <taxon>Pucciniaceae</taxon>
        <taxon>Puccinia</taxon>
    </lineage>
</organism>
<evidence type="ECO:0000256" key="2">
    <source>
        <dbReference type="SAM" id="SignalP"/>
    </source>
</evidence>
<feature type="signal peptide" evidence="2">
    <location>
        <begin position="1"/>
        <end position="21"/>
    </location>
</feature>
<dbReference type="OrthoDB" id="10687202at2759"/>
<protein>
    <submittedName>
        <fullName evidence="3">Uncharacterized protein</fullName>
    </submittedName>
</protein>
<dbReference type="AlphaFoldDB" id="A0A0L0VY22"/>
<accession>A0A0L0VY22</accession>
<evidence type="ECO:0000313" key="4">
    <source>
        <dbReference type="Proteomes" id="UP000054564"/>
    </source>
</evidence>
<keyword evidence="2" id="KW-0732">Signal</keyword>
<sequence length="341" mass="39585">MRIFHPRFMLVSLLPSSGFRAMVIEHSALAGVEGQSCGKRISLQAIPYEKVVDIPLPAGEEDLIPKLDPATSPSENNHNGPVKDQPGQKISDPRRLKLKENWESNKTELKMLHEDSEELKKLFKDIQGDIRNLETISKVKENNMEQFLEMVNFLRDSESYINQLTRFKFLRLGGAECVDIPSRNNIGKLMETGEKIDPELKDNIQRLPSQIHPSIVEKLGPWILNTEEIIEKIKDSILAQDQLKSFYIQDYDEEHERINLYLAKMIDFLFKNKFIDHESNDHLIAFKDEKIMNMLEASNLAYIDRKVEEMNLDVENINEEELVSLSFEFLKFLKLKENQKN</sequence>
<feature type="chain" id="PRO_5005550926" evidence="2">
    <location>
        <begin position="22"/>
        <end position="341"/>
    </location>
</feature>
<name>A0A0L0VY22_9BASI</name>